<dbReference type="PANTHER" id="PTHR43214">
    <property type="entry name" value="TWO-COMPONENT RESPONSE REGULATOR"/>
    <property type="match status" value="1"/>
</dbReference>
<dbReference type="Pfam" id="PF00072">
    <property type="entry name" value="Response_reg"/>
    <property type="match status" value="1"/>
</dbReference>
<dbReference type="SMART" id="SM00421">
    <property type="entry name" value="HTH_LUXR"/>
    <property type="match status" value="1"/>
</dbReference>
<evidence type="ECO:0000259" key="6">
    <source>
        <dbReference type="PROSITE" id="PS50043"/>
    </source>
</evidence>
<keyword evidence="2" id="KW-0805">Transcription regulation</keyword>
<dbReference type="InterPro" id="IPR000792">
    <property type="entry name" value="Tscrpt_reg_LuxR_C"/>
</dbReference>
<dbReference type="SMART" id="SM00448">
    <property type="entry name" value="REC"/>
    <property type="match status" value="1"/>
</dbReference>
<dbReference type="CDD" id="cd06170">
    <property type="entry name" value="LuxR_C_like"/>
    <property type="match status" value="1"/>
</dbReference>
<keyword evidence="3" id="KW-0238">DNA-binding</keyword>
<dbReference type="PANTHER" id="PTHR43214:SF41">
    <property type="entry name" value="NITRATE_NITRITE RESPONSE REGULATOR PROTEIN NARP"/>
    <property type="match status" value="1"/>
</dbReference>
<evidence type="ECO:0000256" key="4">
    <source>
        <dbReference type="ARBA" id="ARBA00023163"/>
    </source>
</evidence>
<dbReference type="InterPro" id="IPR039420">
    <property type="entry name" value="WalR-like"/>
</dbReference>
<name>A0ABW3KB14_9BACT</name>
<evidence type="ECO:0000313" key="9">
    <source>
        <dbReference type="Proteomes" id="UP001597112"/>
    </source>
</evidence>
<evidence type="ECO:0000256" key="1">
    <source>
        <dbReference type="ARBA" id="ARBA00022553"/>
    </source>
</evidence>
<dbReference type="PROSITE" id="PS50110">
    <property type="entry name" value="RESPONSE_REGULATORY"/>
    <property type="match status" value="1"/>
</dbReference>
<accession>A0ABW3KB14</accession>
<proteinExistence type="predicted"/>
<dbReference type="InterPro" id="IPR016032">
    <property type="entry name" value="Sig_transdc_resp-reg_C-effctor"/>
</dbReference>
<dbReference type="Gene3D" id="3.40.50.2300">
    <property type="match status" value="1"/>
</dbReference>
<dbReference type="PROSITE" id="PS50043">
    <property type="entry name" value="HTH_LUXR_2"/>
    <property type="match status" value="1"/>
</dbReference>
<keyword evidence="1 5" id="KW-0597">Phosphoprotein</keyword>
<dbReference type="PRINTS" id="PR00038">
    <property type="entry name" value="HTHLUXR"/>
</dbReference>
<keyword evidence="9" id="KW-1185">Reference proteome</keyword>
<dbReference type="InterPro" id="IPR001789">
    <property type="entry name" value="Sig_transdc_resp-reg_receiver"/>
</dbReference>
<evidence type="ECO:0000256" key="2">
    <source>
        <dbReference type="ARBA" id="ARBA00023015"/>
    </source>
</evidence>
<dbReference type="EMBL" id="JBHTKA010000015">
    <property type="protein sequence ID" value="MFD1003319.1"/>
    <property type="molecule type" value="Genomic_DNA"/>
</dbReference>
<evidence type="ECO:0000256" key="5">
    <source>
        <dbReference type="PROSITE-ProRule" id="PRU00169"/>
    </source>
</evidence>
<keyword evidence="4" id="KW-0804">Transcription</keyword>
<dbReference type="PROSITE" id="PS00622">
    <property type="entry name" value="HTH_LUXR_1"/>
    <property type="match status" value="1"/>
</dbReference>
<feature type="modified residue" description="4-aspartylphosphate" evidence="5">
    <location>
        <position position="62"/>
    </location>
</feature>
<protein>
    <submittedName>
        <fullName evidence="8">Response regulator transcription factor</fullName>
    </submittedName>
</protein>
<sequence length="216" mass="23996">MSHDRAPLTIAIIEDHPVVVEGLQRILVNDLPVQTIREYYTGMDFLEDIKKGNYSVDVVLLDITLPDVNGIELCREIKSSLPDTYILGFSNHNDRSLVMQLLANGASGYILKNASAGELVGCILQALDGQVAFSEEIKKIISKPSAQQLKAIPPLTRREKQILKMIAEGKTSTDIAKELMVSPFTIETHRRNLMQKMDVKNAAALIRTATELQLLQ</sequence>
<dbReference type="SUPFAM" id="SSF52172">
    <property type="entry name" value="CheY-like"/>
    <property type="match status" value="1"/>
</dbReference>
<reference evidence="9" key="1">
    <citation type="journal article" date="2019" name="Int. J. Syst. Evol. Microbiol.">
        <title>The Global Catalogue of Microorganisms (GCM) 10K type strain sequencing project: providing services to taxonomists for standard genome sequencing and annotation.</title>
        <authorList>
            <consortium name="The Broad Institute Genomics Platform"/>
            <consortium name="The Broad Institute Genome Sequencing Center for Infectious Disease"/>
            <person name="Wu L."/>
            <person name="Ma J."/>
        </authorList>
    </citation>
    <scope>NUCLEOTIDE SEQUENCE [LARGE SCALE GENOMIC DNA]</scope>
    <source>
        <strain evidence="9">CCUG 58938</strain>
    </source>
</reference>
<dbReference type="SUPFAM" id="SSF46894">
    <property type="entry name" value="C-terminal effector domain of the bipartite response regulators"/>
    <property type="match status" value="1"/>
</dbReference>
<feature type="domain" description="HTH luxR-type" evidence="6">
    <location>
        <begin position="148"/>
        <end position="213"/>
    </location>
</feature>
<dbReference type="Proteomes" id="UP001597112">
    <property type="component" value="Unassembled WGS sequence"/>
</dbReference>
<dbReference type="InterPro" id="IPR011006">
    <property type="entry name" value="CheY-like_superfamily"/>
</dbReference>
<evidence type="ECO:0000313" key="8">
    <source>
        <dbReference type="EMBL" id="MFD1003319.1"/>
    </source>
</evidence>
<evidence type="ECO:0000256" key="3">
    <source>
        <dbReference type="ARBA" id="ARBA00023125"/>
    </source>
</evidence>
<feature type="domain" description="Response regulatory" evidence="7">
    <location>
        <begin position="9"/>
        <end position="127"/>
    </location>
</feature>
<dbReference type="InterPro" id="IPR058245">
    <property type="entry name" value="NreC/VraR/RcsB-like_REC"/>
</dbReference>
<dbReference type="Pfam" id="PF00196">
    <property type="entry name" value="GerE"/>
    <property type="match status" value="1"/>
</dbReference>
<dbReference type="CDD" id="cd17535">
    <property type="entry name" value="REC_NarL-like"/>
    <property type="match status" value="1"/>
</dbReference>
<gene>
    <name evidence="8" type="ORF">ACFQ21_28595</name>
</gene>
<comment type="caution">
    <text evidence="8">The sequence shown here is derived from an EMBL/GenBank/DDBJ whole genome shotgun (WGS) entry which is preliminary data.</text>
</comment>
<dbReference type="RefSeq" id="WP_377585868.1">
    <property type="nucleotide sequence ID" value="NZ_JBHTKA010000015.1"/>
</dbReference>
<evidence type="ECO:0000259" key="7">
    <source>
        <dbReference type="PROSITE" id="PS50110"/>
    </source>
</evidence>
<organism evidence="8 9">
    <name type="scientific">Ohtaekwangia kribbensis</name>
    <dbReference type="NCBI Taxonomy" id="688913"/>
    <lineage>
        <taxon>Bacteria</taxon>
        <taxon>Pseudomonadati</taxon>
        <taxon>Bacteroidota</taxon>
        <taxon>Cytophagia</taxon>
        <taxon>Cytophagales</taxon>
        <taxon>Fulvivirgaceae</taxon>
        <taxon>Ohtaekwangia</taxon>
    </lineage>
</organism>